<organism evidence="6 7">
    <name type="scientific">Magallana gigas</name>
    <name type="common">Pacific oyster</name>
    <name type="synonym">Crassostrea gigas</name>
    <dbReference type="NCBI Taxonomy" id="29159"/>
    <lineage>
        <taxon>Eukaryota</taxon>
        <taxon>Metazoa</taxon>
        <taxon>Spiralia</taxon>
        <taxon>Lophotrochozoa</taxon>
        <taxon>Mollusca</taxon>
        <taxon>Bivalvia</taxon>
        <taxon>Autobranchia</taxon>
        <taxon>Pteriomorphia</taxon>
        <taxon>Ostreida</taxon>
        <taxon>Ostreoidea</taxon>
        <taxon>Ostreidae</taxon>
        <taxon>Magallana</taxon>
    </lineage>
</organism>
<dbReference type="AlphaFoldDB" id="A0A8W8NCL2"/>
<feature type="transmembrane region" description="Helical" evidence="5">
    <location>
        <begin position="79"/>
        <end position="98"/>
    </location>
</feature>
<proteinExistence type="predicted"/>
<protein>
    <submittedName>
        <fullName evidence="6">Uncharacterized protein</fullName>
    </submittedName>
</protein>
<comment type="subcellular location">
    <subcellularLocation>
        <location evidence="1">Membrane</location>
        <topology evidence="1">Multi-pass membrane protein</topology>
    </subcellularLocation>
</comment>
<evidence type="ECO:0000256" key="4">
    <source>
        <dbReference type="ARBA" id="ARBA00023136"/>
    </source>
</evidence>
<keyword evidence="2 5" id="KW-0812">Transmembrane</keyword>
<keyword evidence="7" id="KW-1185">Reference proteome</keyword>
<dbReference type="EnsemblMetazoa" id="G5595.1">
    <property type="protein sequence ID" value="G5595.1:cds"/>
    <property type="gene ID" value="G5595"/>
</dbReference>
<keyword evidence="3 5" id="KW-1133">Transmembrane helix</keyword>
<evidence type="ECO:0000256" key="1">
    <source>
        <dbReference type="ARBA" id="ARBA00004141"/>
    </source>
</evidence>
<name>A0A8W8NCL2_MAGGI</name>
<dbReference type="Gene3D" id="1.20.140.150">
    <property type="match status" value="1"/>
</dbReference>
<evidence type="ECO:0000313" key="6">
    <source>
        <dbReference type="EnsemblMetazoa" id="G5595.1:cds"/>
    </source>
</evidence>
<feature type="transmembrane region" description="Helical" evidence="5">
    <location>
        <begin position="105"/>
        <end position="128"/>
    </location>
</feature>
<feature type="transmembrane region" description="Helical" evidence="5">
    <location>
        <begin position="7"/>
        <end position="31"/>
    </location>
</feature>
<reference evidence="6" key="1">
    <citation type="submission" date="2022-08" db="UniProtKB">
        <authorList>
            <consortium name="EnsemblMetazoa"/>
        </authorList>
    </citation>
    <scope>IDENTIFICATION</scope>
    <source>
        <strain evidence="6">05x7-T-G4-1.051#20</strain>
    </source>
</reference>
<dbReference type="Proteomes" id="UP000005408">
    <property type="component" value="Unassembled WGS sequence"/>
</dbReference>
<feature type="transmembrane region" description="Helical" evidence="5">
    <location>
        <begin position="140"/>
        <end position="165"/>
    </location>
</feature>
<dbReference type="PANTHER" id="PTHR21284">
    <property type="entry name" value="EG:80H7.2 PROTEIN"/>
    <property type="match status" value="1"/>
</dbReference>
<dbReference type="GO" id="GO:0016020">
    <property type="term" value="C:membrane"/>
    <property type="evidence" value="ECO:0007669"/>
    <property type="project" value="UniProtKB-SubCell"/>
</dbReference>
<keyword evidence="4 5" id="KW-0472">Membrane</keyword>
<dbReference type="InterPro" id="IPR017974">
    <property type="entry name" value="Claudin_CS"/>
</dbReference>
<dbReference type="PANTHER" id="PTHR21284:SF12">
    <property type="entry name" value="EG:80H7.2 PROTEIN"/>
    <property type="match status" value="1"/>
</dbReference>
<evidence type="ECO:0000256" key="2">
    <source>
        <dbReference type="ARBA" id="ARBA00022692"/>
    </source>
</evidence>
<evidence type="ECO:0000313" key="7">
    <source>
        <dbReference type="Proteomes" id="UP000005408"/>
    </source>
</evidence>
<dbReference type="Pfam" id="PF00822">
    <property type="entry name" value="PMP22_Claudin"/>
    <property type="match status" value="1"/>
</dbReference>
<evidence type="ECO:0000256" key="5">
    <source>
        <dbReference type="SAM" id="Phobius"/>
    </source>
</evidence>
<dbReference type="InterPro" id="IPR004031">
    <property type="entry name" value="PMP22/EMP/MP20/Claudin"/>
</dbReference>
<sequence length="173" mass="18991">MEASKLLLTGLVLIICAFICQLIGLASPYWVHVSYEISGIKTHIGLWKSCVQLDDTHVYECSDPWFFQDWIKAVRATSILGFISLLVALVMTILKLFFLKDMKPALFAAIGTAFIGALFILISLAVFAAKTADLISHSGYKYHFAFVFCILAMLAAFGAGSVMVVDAVRSKTI</sequence>
<evidence type="ECO:0000256" key="3">
    <source>
        <dbReference type="ARBA" id="ARBA00022989"/>
    </source>
</evidence>
<dbReference type="PROSITE" id="PS01346">
    <property type="entry name" value="CLAUDIN"/>
    <property type="match status" value="1"/>
</dbReference>
<accession>A0A8W8NCL2</accession>